<dbReference type="AlphaFoldDB" id="A0A4Z2INF8"/>
<reference evidence="2 3" key="1">
    <citation type="submission" date="2019-03" db="EMBL/GenBank/DDBJ databases">
        <title>First draft genome of Liparis tanakae, snailfish: a comprehensive survey of snailfish specific genes.</title>
        <authorList>
            <person name="Kim W."/>
            <person name="Song I."/>
            <person name="Jeong J.-H."/>
            <person name="Kim D."/>
            <person name="Kim S."/>
            <person name="Ryu S."/>
            <person name="Song J.Y."/>
            <person name="Lee S.K."/>
        </authorList>
    </citation>
    <scope>NUCLEOTIDE SEQUENCE [LARGE SCALE GENOMIC DNA]</scope>
    <source>
        <tissue evidence="2">Muscle</tissue>
    </source>
</reference>
<feature type="compositionally biased region" description="Basic and acidic residues" evidence="1">
    <location>
        <begin position="1"/>
        <end position="10"/>
    </location>
</feature>
<keyword evidence="3" id="KW-1185">Reference proteome</keyword>
<dbReference type="Proteomes" id="UP000314294">
    <property type="component" value="Unassembled WGS sequence"/>
</dbReference>
<name>A0A4Z2INF8_9TELE</name>
<sequence>MSQDGWKEVGRLSARRPLSHTNPLGSSGWMAAGTVDSCEMKRVGEFSERPRMLLPNGSWSRGDYRVQNTTQANARYRSVSLHLYLYAVVPVNALHPLAGVGPGLSRPKEEALGVNNWRNHNRIMSAEIPKHPVSGLITG</sequence>
<feature type="region of interest" description="Disordered" evidence="1">
    <location>
        <begin position="1"/>
        <end position="26"/>
    </location>
</feature>
<comment type="caution">
    <text evidence="2">The sequence shown here is derived from an EMBL/GenBank/DDBJ whole genome shotgun (WGS) entry which is preliminary data.</text>
</comment>
<accession>A0A4Z2INF8</accession>
<evidence type="ECO:0000313" key="3">
    <source>
        <dbReference type="Proteomes" id="UP000314294"/>
    </source>
</evidence>
<evidence type="ECO:0000313" key="2">
    <source>
        <dbReference type="EMBL" id="TNN79307.1"/>
    </source>
</evidence>
<protein>
    <submittedName>
        <fullName evidence="2">Uncharacterized protein</fullName>
    </submittedName>
</protein>
<gene>
    <name evidence="2" type="ORF">EYF80_010552</name>
</gene>
<organism evidence="2 3">
    <name type="scientific">Liparis tanakae</name>
    <name type="common">Tanaka's snailfish</name>
    <dbReference type="NCBI Taxonomy" id="230148"/>
    <lineage>
        <taxon>Eukaryota</taxon>
        <taxon>Metazoa</taxon>
        <taxon>Chordata</taxon>
        <taxon>Craniata</taxon>
        <taxon>Vertebrata</taxon>
        <taxon>Euteleostomi</taxon>
        <taxon>Actinopterygii</taxon>
        <taxon>Neopterygii</taxon>
        <taxon>Teleostei</taxon>
        <taxon>Neoteleostei</taxon>
        <taxon>Acanthomorphata</taxon>
        <taxon>Eupercaria</taxon>
        <taxon>Perciformes</taxon>
        <taxon>Cottioidei</taxon>
        <taxon>Cottales</taxon>
        <taxon>Liparidae</taxon>
        <taxon>Liparis</taxon>
    </lineage>
</organism>
<evidence type="ECO:0000256" key="1">
    <source>
        <dbReference type="SAM" id="MobiDB-lite"/>
    </source>
</evidence>
<dbReference type="EMBL" id="SRLO01000066">
    <property type="protein sequence ID" value="TNN79307.1"/>
    <property type="molecule type" value="Genomic_DNA"/>
</dbReference>
<proteinExistence type="predicted"/>